<evidence type="ECO:0000313" key="1">
    <source>
        <dbReference type="EMBL" id="KAI1893860.1"/>
    </source>
</evidence>
<evidence type="ECO:0000313" key="2">
    <source>
        <dbReference type="Proteomes" id="UP000829720"/>
    </source>
</evidence>
<keyword evidence="2" id="KW-1185">Reference proteome</keyword>
<organism evidence="1 2">
    <name type="scientific">Albula goreensis</name>
    <dbReference type="NCBI Taxonomy" id="1534307"/>
    <lineage>
        <taxon>Eukaryota</taxon>
        <taxon>Metazoa</taxon>
        <taxon>Chordata</taxon>
        <taxon>Craniata</taxon>
        <taxon>Vertebrata</taxon>
        <taxon>Euteleostomi</taxon>
        <taxon>Actinopterygii</taxon>
        <taxon>Neopterygii</taxon>
        <taxon>Teleostei</taxon>
        <taxon>Albuliformes</taxon>
        <taxon>Albulidae</taxon>
        <taxon>Albula</taxon>
    </lineage>
</organism>
<gene>
    <name evidence="1" type="ORF">AGOR_G00128010</name>
</gene>
<comment type="caution">
    <text evidence="1">The sequence shown here is derived from an EMBL/GenBank/DDBJ whole genome shotgun (WGS) entry which is preliminary data.</text>
</comment>
<accession>A0A8T3DCF7</accession>
<reference evidence="1" key="1">
    <citation type="submission" date="2021-01" db="EMBL/GenBank/DDBJ databases">
        <authorList>
            <person name="Zahm M."/>
            <person name="Roques C."/>
            <person name="Cabau C."/>
            <person name="Klopp C."/>
            <person name="Donnadieu C."/>
            <person name="Jouanno E."/>
            <person name="Lampietro C."/>
            <person name="Louis A."/>
            <person name="Herpin A."/>
            <person name="Echchiki A."/>
            <person name="Berthelot C."/>
            <person name="Parey E."/>
            <person name="Roest-Crollius H."/>
            <person name="Braasch I."/>
            <person name="Postlethwait J."/>
            <person name="Bobe J."/>
            <person name="Montfort J."/>
            <person name="Bouchez O."/>
            <person name="Begum T."/>
            <person name="Mejri S."/>
            <person name="Adams A."/>
            <person name="Chen W.-J."/>
            <person name="Guiguen Y."/>
        </authorList>
    </citation>
    <scope>NUCLEOTIDE SEQUENCE</scope>
    <source>
        <tissue evidence="1">Blood</tissue>
    </source>
</reference>
<name>A0A8T3DCF7_9TELE</name>
<protein>
    <submittedName>
        <fullName evidence="1">Uncharacterized protein</fullName>
    </submittedName>
</protein>
<dbReference type="AlphaFoldDB" id="A0A8T3DCF7"/>
<dbReference type="Proteomes" id="UP000829720">
    <property type="component" value="Unassembled WGS sequence"/>
</dbReference>
<sequence>MKATAKHVYLWVIETQVQKAGEADITSLTALVRYGPIENSRKTKYVQPMQGCKPGTAYFEEKRRTHLNAI</sequence>
<dbReference type="EMBL" id="JAERUA010000011">
    <property type="protein sequence ID" value="KAI1893860.1"/>
    <property type="molecule type" value="Genomic_DNA"/>
</dbReference>
<proteinExistence type="predicted"/>